<dbReference type="GO" id="GO:0006574">
    <property type="term" value="P:L-valine catabolic process"/>
    <property type="evidence" value="ECO:0007669"/>
    <property type="project" value="TreeGrafter"/>
</dbReference>
<keyword evidence="5" id="KW-0413">Isomerase</keyword>
<sequence>MTDAEILTDVADGVGRITLNRPRAINALTYGMITLITETLQEWRSHSEVSLVVLDGAGDRGFCAGGDIRALWENASAGRNVDSRVFFRDEYRLNALIARYPKPVVALMTGITMGGGIGVAGHASIRVVTDSSRLAMPETRIGFAPDVGGTWLLGRAPGRLGEYLGLNAVTMSAADAIEAGFADYLVDDERMPHLREALAERADPGSAAEVVLLFDETPPVSRLAADRAWIDACYSADTVPEIIDRLRGRDDEQAHAAADELAALSPTALAVTLAGVRAARASGSLEAALELEYRTSAWLIEQPDLREGIRAQVIDKDRAPQWMPLIPDAAELALGNELPDSVF</sequence>
<dbReference type="AlphaFoldDB" id="A0A4V3WTN1"/>
<name>A0A4V3WTN1_9MICO</name>
<evidence type="ECO:0000313" key="6">
    <source>
        <dbReference type="Proteomes" id="UP000307380"/>
    </source>
</evidence>
<dbReference type="GO" id="GO:0016853">
    <property type="term" value="F:isomerase activity"/>
    <property type="evidence" value="ECO:0007669"/>
    <property type="project" value="UniProtKB-KW"/>
</dbReference>
<dbReference type="PANTHER" id="PTHR43176">
    <property type="entry name" value="3-HYDROXYISOBUTYRYL-COA HYDROLASE-RELATED"/>
    <property type="match status" value="1"/>
</dbReference>
<dbReference type="InterPro" id="IPR029045">
    <property type="entry name" value="ClpP/crotonase-like_dom_sf"/>
</dbReference>
<gene>
    <name evidence="5" type="ORF">E6C70_12555</name>
</gene>
<dbReference type="CDD" id="cd06558">
    <property type="entry name" value="crotonase-like"/>
    <property type="match status" value="1"/>
</dbReference>
<accession>A0A4V3WTN1</accession>
<evidence type="ECO:0000259" key="4">
    <source>
        <dbReference type="Pfam" id="PF16113"/>
    </source>
</evidence>
<dbReference type="EC" id="3.1.2.4" evidence="2"/>
<dbReference type="Pfam" id="PF16113">
    <property type="entry name" value="ECH_2"/>
    <property type="match status" value="1"/>
</dbReference>
<evidence type="ECO:0000313" key="5">
    <source>
        <dbReference type="EMBL" id="THG32577.1"/>
    </source>
</evidence>
<dbReference type="GO" id="GO:0005829">
    <property type="term" value="C:cytosol"/>
    <property type="evidence" value="ECO:0007669"/>
    <property type="project" value="TreeGrafter"/>
</dbReference>
<evidence type="ECO:0000256" key="2">
    <source>
        <dbReference type="ARBA" id="ARBA00011915"/>
    </source>
</evidence>
<dbReference type="InterPro" id="IPR045004">
    <property type="entry name" value="ECH_dom"/>
</dbReference>
<dbReference type="Gene3D" id="3.90.226.10">
    <property type="entry name" value="2-enoyl-CoA Hydratase, Chain A, domain 1"/>
    <property type="match status" value="1"/>
</dbReference>
<dbReference type="SUPFAM" id="SSF52096">
    <property type="entry name" value="ClpP/crotonase"/>
    <property type="match status" value="1"/>
</dbReference>
<dbReference type="InterPro" id="IPR032259">
    <property type="entry name" value="HIBYL-CoA-H"/>
</dbReference>
<comment type="catalytic activity">
    <reaction evidence="1">
        <text>3-hydroxy-2-methylpropanoyl-CoA + H2O = 3-hydroxy-2-methylpropanoate + CoA + H(+)</text>
        <dbReference type="Rhea" id="RHEA:20888"/>
        <dbReference type="ChEBI" id="CHEBI:11805"/>
        <dbReference type="ChEBI" id="CHEBI:15377"/>
        <dbReference type="ChEBI" id="CHEBI:15378"/>
        <dbReference type="ChEBI" id="CHEBI:57287"/>
        <dbReference type="ChEBI" id="CHEBI:57340"/>
        <dbReference type="EC" id="3.1.2.4"/>
    </reaction>
</comment>
<reference evidence="5 6" key="1">
    <citation type="submission" date="2019-04" db="EMBL/GenBank/DDBJ databases">
        <authorList>
            <person name="Jiang L."/>
        </authorList>
    </citation>
    <scope>NUCLEOTIDE SEQUENCE [LARGE SCALE GENOMIC DNA]</scope>
    <source>
        <strain evidence="5 6">YIM 131861</strain>
    </source>
</reference>
<keyword evidence="3" id="KW-0378">Hydrolase</keyword>
<dbReference type="GO" id="GO:0003860">
    <property type="term" value="F:3-hydroxyisobutyryl-CoA hydrolase activity"/>
    <property type="evidence" value="ECO:0007669"/>
    <property type="project" value="UniProtKB-EC"/>
</dbReference>
<dbReference type="EMBL" id="SSSN01000009">
    <property type="protein sequence ID" value="THG32577.1"/>
    <property type="molecule type" value="Genomic_DNA"/>
</dbReference>
<proteinExistence type="predicted"/>
<protein>
    <recommendedName>
        <fullName evidence="2">3-hydroxyisobutyryl-CoA hydrolase</fullName>
        <ecNumber evidence="2">3.1.2.4</ecNumber>
    </recommendedName>
</protein>
<evidence type="ECO:0000256" key="1">
    <source>
        <dbReference type="ARBA" id="ARBA00001709"/>
    </source>
</evidence>
<evidence type="ECO:0000256" key="3">
    <source>
        <dbReference type="ARBA" id="ARBA00022801"/>
    </source>
</evidence>
<dbReference type="PANTHER" id="PTHR43176:SF3">
    <property type="entry name" value="3-HYDROXYISOBUTYRYL-COA HYDROLASE, MITOCHONDRIAL"/>
    <property type="match status" value="1"/>
</dbReference>
<dbReference type="NCBIfam" id="NF004127">
    <property type="entry name" value="PRK05617.1"/>
    <property type="match status" value="1"/>
</dbReference>
<dbReference type="OrthoDB" id="9790967at2"/>
<dbReference type="Proteomes" id="UP000307380">
    <property type="component" value="Unassembled WGS sequence"/>
</dbReference>
<comment type="caution">
    <text evidence="5">The sequence shown here is derived from an EMBL/GenBank/DDBJ whole genome shotgun (WGS) entry which is preliminary data.</text>
</comment>
<feature type="domain" description="Enoyl-CoA hydratase/isomerase" evidence="4">
    <location>
        <begin position="14"/>
        <end position="324"/>
    </location>
</feature>
<organism evidence="5 6">
    <name type="scientific">Orlajensenia flava</name>
    <dbReference type="NCBI Taxonomy" id="2565934"/>
    <lineage>
        <taxon>Bacteria</taxon>
        <taxon>Bacillati</taxon>
        <taxon>Actinomycetota</taxon>
        <taxon>Actinomycetes</taxon>
        <taxon>Micrococcales</taxon>
        <taxon>Microbacteriaceae</taxon>
        <taxon>Orlajensenia</taxon>
    </lineage>
</organism>
<keyword evidence="6" id="KW-1185">Reference proteome</keyword>
<dbReference type="RefSeq" id="WP_136424879.1">
    <property type="nucleotide sequence ID" value="NZ_SSSN01000009.1"/>
</dbReference>